<dbReference type="CDD" id="cd02440">
    <property type="entry name" value="AdoMet_MTases"/>
    <property type="match status" value="1"/>
</dbReference>
<feature type="domain" description="Methyltransferase" evidence="1">
    <location>
        <begin position="47"/>
        <end position="141"/>
    </location>
</feature>
<dbReference type="Proteomes" id="UP000315400">
    <property type="component" value="Unassembled WGS sequence"/>
</dbReference>
<dbReference type="EMBL" id="VIFK01000684">
    <property type="protein sequence ID" value="TQE91702.1"/>
    <property type="molecule type" value="Genomic_DNA"/>
</dbReference>
<name>A0A540V4M4_9GAMM</name>
<comment type="caution">
    <text evidence="2">The sequence shown here is derived from an EMBL/GenBank/DDBJ whole genome shotgun (WGS) entry which is preliminary data.</text>
</comment>
<dbReference type="PANTHER" id="PTHR43591:SF24">
    <property type="entry name" value="2-METHOXY-6-POLYPRENYL-1,4-BENZOQUINOL METHYLASE, MITOCHONDRIAL"/>
    <property type="match status" value="1"/>
</dbReference>
<evidence type="ECO:0000313" key="3">
    <source>
        <dbReference type="Proteomes" id="UP000315400"/>
    </source>
</evidence>
<dbReference type="Gene3D" id="3.40.50.150">
    <property type="entry name" value="Vaccinia Virus protein VP39"/>
    <property type="match status" value="1"/>
</dbReference>
<dbReference type="Pfam" id="PF13649">
    <property type="entry name" value="Methyltransf_25"/>
    <property type="match status" value="1"/>
</dbReference>
<dbReference type="AlphaFoldDB" id="A0A540V4M4"/>
<proteinExistence type="predicted"/>
<dbReference type="InterPro" id="IPR041698">
    <property type="entry name" value="Methyltransf_25"/>
</dbReference>
<accession>A0A540V4M4</accession>
<evidence type="ECO:0000313" key="2">
    <source>
        <dbReference type="EMBL" id="TQE91702.1"/>
    </source>
</evidence>
<feature type="non-terminal residue" evidence="2">
    <location>
        <position position="1"/>
    </location>
</feature>
<keyword evidence="2" id="KW-0489">Methyltransferase</keyword>
<dbReference type="GO" id="GO:0008168">
    <property type="term" value="F:methyltransferase activity"/>
    <property type="evidence" value="ECO:0007669"/>
    <property type="project" value="UniProtKB-KW"/>
</dbReference>
<reference evidence="2 3" key="1">
    <citation type="submission" date="2019-06" db="EMBL/GenBank/DDBJ databases">
        <title>Metagenome assembled Genome of Spiribacter salinus SL48-SHIP from the microbial mat of Salt Lake 48 (Novosibirsk region, Russia).</title>
        <authorList>
            <person name="Shipova A."/>
            <person name="Rozanov A.S."/>
            <person name="Bryanskaya A.V."/>
            <person name="Peltek S.E."/>
        </authorList>
    </citation>
    <scope>NUCLEOTIDE SEQUENCE [LARGE SCALE GENOMIC DNA]</scope>
    <source>
        <strain evidence="2">SL48-SHIP-2</strain>
    </source>
</reference>
<sequence length="319" mass="35112">AEVDRVQHWSTYWRSQDAHSRGTAPYGEVLESLWQQLFERTGRDASVLDVGTGNGDVAILMARYSVAGGLDWDITGVDFAEIHPPERVSPALREQMTFLSGTRVEDLPFDDGTFDLVTSQFAVEYAHLDSALSECLRVLKPEAQLGLLAHCEDSGLVRGSRGTIDVLDRALDNGGVFDCAAQLIQRVQPLLSGMGVEALKKDPLANRLRVAFNEAIDQLQKSVTSRALVPLVDQMLADTTSVVQSCNQLSMADVEEQLAQVRSKYVDSRQRALDQLEAASTGEKIPEALEALGIAEDRIHSEDVYFNTDRIGRYFLVTG</sequence>
<dbReference type="PANTHER" id="PTHR43591">
    <property type="entry name" value="METHYLTRANSFERASE"/>
    <property type="match status" value="1"/>
</dbReference>
<organism evidence="2 3">
    <name type="scientific">Spiribacter salinus</name>
    <dbReference type="NCBI Taxonomy" id="1335746"/>
    <lineage>
        <taxon>Bacteria</taxon>
        <taxon>Pseudomonadati</taxon>
        <taxon>Pseudomonadota</taxon>
        <taxon>Gammaproteobacteria</taxon>
        <taxon>Chromatiales</taxon>
        <taxon>Ectothiorhodospiraceae</taxon>
        <taxon>Spiribacter</taxon>
    </lineage>
</organism>
<keyword evidence="2" id="KW-0808">Transferase</keyword>
<protein>
    <submittedName>
        <fullName evidence="2">Class I SAM-dependent methyltransferase</fullName>
    </submittedName>
</protein>
<dbReference type="SUPFAM" id="SSF53335">
    <property type="entry name" value="S-adenosyl-L-methionine-dependent methyltransferases"/>
    <property type="match status" value="1"/>
</dbReference>
<dbReference type="InterPro" id="IPR029063">
    <property type="entry name" value="SAM-dependent_MTases_sf"/>
</dbReference>
<dbReference type="GO" id="GO:0032259">
    <property type="term" value="P:methylation"/>
    <property type="evidence" value="ECO:0007669"/>
    <property type="project" value="UniProtKB-KW"/>
</dbReference>
<evidence type="ECO:0000259" key="1">
    <source>
        <dbReference type="Pfam" id="PF13649"/>
    </source>
</evidence>
<gene>
    <name evidence="2" type="ORF">FKY71_20115</name>
</gene>